<dbReference type="Gene3D" id="1.10.1740.10">
    <property type="match status" value="1"/>
</dbReference>
<dbReference type="EMBL" id="CP157199">
    <property type="protein sequence ID" value="XBG62168.1"/>
    <property type="molecule type" value="Genomic_DNA"/>
</dbReference>
<dbReference type="Pfam" id="PF04542">
    <property type="entry name" value="Sigma70_r2"/>
    <property type="match status" value="1"/>
</dbReference>
<evidence type="ECO:0000256" key="2">
    <source>
        <dbReference type="ARBA" id="ARBA00023015"/>
    </source>
</evidence>
<dbReference type="InterPro" id="IPR013249">
    <property type="entry name" value="RNA_pol_sigma70_r4_t2"/>
</dbReference>
<keyword evidence="2" id="KW-0805">Transcription regulation</keyword>
<dbReference type="InterPro" id="IPR013324">
    <property type="entry name" value="RNA_pol_sigma_r3/r4-like"/>
</dbReference>
<keyword evidence="4" id="KW-0804">Transcription</keyword>
<dbReference type="CDD" id="cd06171">
    <property type="entry name" value="Sigma70_r4"/>
    <property type="match status" value="1"/>
</dbReference>
<sequence>MKDKELINKCKANNYAAQMQVYNSYKRMLYNASWRIFKNKQDAEDAVQDAFIKGFQKIHQLKDDANLGAWLKRIIINRSLDVIRKRTQIWVDDVIIEDTEVEEPFSEDDSISIDFIKNCIDGLAEKYRIILILYLIEDYTHREISEQLNLKESTVRNQYRRGKTQLLKLIETRKTHEFKTIHTE</sequence>
<accession>A0AAU7BVJ2</accession>
<dbReference type="InterPro" id="IPR014284">
    <property type="entry name" value="RNA_pol_sigma-70_dom"/>
</dbReference>
<dbReference type="GO" id="GO:0003677">
    <property type="term" value="F:DNA binding"/>
    <property type="evidence" value="ECO:0007669"/>
    <property type="project" value="InterPro"/>
</dbReference>
<dbReference type="NCBIfam" id="TIGR02937">
    <property type="entry name" value="sigma70-ECF"/>
    <property type="match status" value="1"/>
</dbReference>
<dbReference type="InterPro" id="IPR039425">
    <property type="entry name" value="RNA_pol_sigma-70-like"/>
</dbReference>
<name>A0AAU7BVJ2_9FLAO</name>
<evidence type="ECO:0000313" key="7">
    <source>
        <dbReference type="EMBL" id="XBG62168.1"/>
    </source>
</evidence>
<dbReference type="SUPFAM" id="SSF88659">
    <property type="entry name" value="Sigma3 and sigma4 domains of RNA polymerase sigma factors"/>
    <property type="match status" value="1"/>
</dbReference>
<dbReference type="GO" id="GO:0016987">
    <property type="term" value="F:sigma factor activity"/>
    <property type="evidence" value="ECO:0007669"/>
    <property type="project" value="UniProtKB-KW"/>
</dbReference>
<evidence type="ECO:0000256" key="1">
    <source>
        <dbReference type="ARBA" id="ARBA00010641"/>
    </source>
</evidence>
<dbReference type="PANTHER" id="PTHR43133:SF51">
    <property type="entry name" value="RNA POLYMERASE SIGMA FACTOR"/>
    <property type="match status" value="1"/>
</dbReference>
<feature type="domain" description="RNA polymerase sigma-70 region 2" evidence="5">
    <location>
        <begin position="22"/>
        <end position="87"/>
    </location>
</feature>
<evidence type="ECO:0000259" key="5">
    <source>
        <dbReference type="Pfam" id="PF04542"/>
    </source>
</evidence>
<organism evidence="7">
    <name type="scientific">Pontimicrobium sp. SW4</name>
    <dbReference type="NCBI Taxonomy" id="3153519"/>
    <lineage>
        <taxon>Bacteria</taxon>
        <taxon>Pseudomonadati</taxon>
        <taxon>Bacteroidota</taxon>
        <taxon>Flavobacteriia</taxon>
        <taxon>Flavobacteriales</taxon>
        <taxon>Flavobacteriaceae</taxon>
        <taxon>Pontimicrobium</taxon>
    </lineage>
</organism>
<evidence type="ECO:0000256" key="3">
    <source>
        <dbReference type="ARBA" id="ARBA00023082"/>
    </source>
</evidence>
<evidence type="ECO:0000256" key="4">
    <source>
        <dbReference type="ARBA" id="ARBA00023163"/>
    </source>
</evidence>
<dbReference type="AlphaFoldDB" id="A0AAU7BVJ2"/>
<dbReference type="SUPFAM" id="SSF88946">
    <property type="entry name" value="Sigma2 domain of RNA polymerase sigma factors"/>
    <property type="match status" value="1"/>
</dbReference>
<protein>
    <submittedName>
        <fullName evidence="7">RNA polymerase sigma factor</fullName>
    </submittedName>
</protein>
<gene>
    <name evidence="7" type="ORF">ABGB03_04530</name>
</gene>
<keyword evidence="3" id="KW-0731">Sigma factor</keyword>
<dbReference type="InterPro" id="IPR036388">
    <property type="entry name" value="WH-like_DNA-bd_sf"/>
</dbReference>
<dbReference type="InterPro" id="IPR013325">
    <property type="entry name" value="RNA_pol_sigma_r2"/>
</dbReference>
<proteinExistence type="inferred from homology"/>
<comment type="similarity">
    <text evidence="1">Belongs to the sigma-70 factor family. ECF subfamily.</text>
</comment>
<dbReference type="Pfam" id="PF08281">
    <property type="entry name" value="Sigma70_r4_2"/>
    <property type="match status" value="1"/>
</dbReference>
<dbReference type="PANTHER" id="PTHR43133">
    <property type="entry name" value="RNA POLYMERASE ECF-TYPE SIGMA FACTO"/>
    <property type="match status" value="1"/>
</dbReference>
<feature type="domain" description="RNA polymerase sigma factor 70 region 4 type 2" evidence="6">
    <location>
        <begin position="117"/>
        <end position="166"/>
    </location>
</feature>
<dbReference type="GO" id="GO:0006352">
    <property type="term" value="P:DNA-templated transcription initiation"/>
    <property type="evidence" value="ECO:0007669"/>
    <property type="project" value="InterPro"/>
</dbReference>
<dbReference type="Gene3D" id="1.10.10.10">
    <property type="entry name" value="Winged helix-like DNA-binding domain superfamily/Winged helix DNA-binding domain"/>
    <property type="match status" value="1"/>
</dbReference>
<dbReference type="RefSeq" id="WP_347925203.1">
    <property type="nucleotide sequence ID" value="NZ_CP157199.1"/>
</dbReference>
<evidence type="ECO:0000259" key="6">
    <source>
        <dbReference type="Pfam" id="PF08281"/>
    </source>
</evidence>
<reference evidence="7" key="1">
    <citation type="submission" date="2024-05" db="EMBL/GenBank/DDBJ databases">
        <title>Pontimicrobium maritimus sp. nov., isolated form sea water.</title>
        <authorList>
            <person name="Muhammad N."/>
            <person name="Vuong T.Q."/>
            <person name="Han H.L."/>
            <person name="Kim S.-G."/>
        </authorList>
    </citation>
    <scope>NUCLEOTIDE SEQUENCE</scope>
    <source>
        <strain evidence="7">SW4</strain>
    </source>
</reference>
<dbReference type="InterPro" id="IPR007627">
    <property type="entry name" value="RNA_pol_sigma70_r2"/>
</dbReference>